<dbReference type="CDD" id="cd14791">
    <property type="entry name" value="GH36"/>
    <property type="match status" value="1"/>
</dbReference>
<evidence type="ECO:0000313" key="3">
    <source>
        <dbReference type="Proteomes" id="UP000263377"/>
    </source>
</evidence>
<dbReference type="Proteomes" id="UP000263377">
    <property type="component" value="Unassembled WGS sequence"/>
</dbReference>
<dbReference type="GO" id="GO:0016052">
    <property type="term" value="P:carbohydrate catabolic process"/>
    <property type="evidence" value="ECO:0007669"/>
    <property type="project" value="InterPro"/>
</dbReference>
<dbReference type="EMBL" id="QVIG01000001">
    <property type="protein sequence ID" value="RGD58437.1"/>
    <property type="molecule type" value="Genomic_DNA"/>
</dbReference>
<dbReference type="InterPro" id="IPR050985">
    <property type="entry name" value="Alpha-glycosidase_related"/>
</dbReference>
<dbReference type="GO" id="GO:0004557">
    <property type="term" value="F:alpha-galactosidase activity"/>
    <property type="evidence" value="ECO:0007669"/>
    <property type="project" value="InterPro"/>
</dbReference>
<dbReference type="RefSeq" id="WP_117487025.1">
    <property type="nucleotide sequence ID" value="NZ_QVIG01000001.1"/>
</dbReference>
<feature type="region of interest" description="Disordered" evidence="1">
    <location>
        <begin position="1"/>
        <end position="23"/>
    </location>
</feature>
<dbReference type="InterPro" id="IPR002252">
    <property type="entry name" value="Glyco_hydro_36"/>
</dbReference>
<dbReference type="PANTHER" id="PTHR43053">
    <property type="entry name" value="GLYCOSIDASE FAMILY 31"/>
    <property type="match status" value="1"/>
</dbReference>
<keyword evidence="3" id="KW-1185">Reference proteome</keyword>
<sequence length="611" mass="65438">MTETNDTGTTVSTAGATAGTSGTTAGAAAADVWEPHAPTAAGGLRPLYADGLDLRVSGTATARGVADGVVEVTAEGPGEVRIEWRVPCVDATALWTPEPRGTGWLPAAWSAPRRTSLANGAPIAALVGTGDVALSAFAAGRPDVLAGAGVVEETGEFRFWAQATDRLTVRIDTSRRHFGRALADLAAWWGEGRTADIPEAARRPAYSTWYSMHQDITPKGVETQAALGKELGLDVIIVDDGWMTADRTRGYAHCGDWEPVSLPDTAAHVRRVHELGVRYMLWYALPFIGKDSAAYREIGHLALADAAHMGAIVADPRHPEVRAFLTDRLVRAVEEWGMDGLKVDFVDWFARAAERDDAPAARPGADCASVDEGVERLLAAIRGRITAANPEAMIEHRQPYVSPGLWPYATMIRATDCPLSPQENRQRTIDVRLAAGPVPVHADMLMWHREEPAEQVACHLINVLFSVPQISVDLAAQSEEQREAIAFWLGVFREHADTLQLGELLPARPDLGYPMVTARGTGGGTGVGTDTGTVAVARYAALPVDASGDDWRTLLVANADADPDVRLTGGRGQVTVTVQDARGRIVRQGEVELDRADVIPVPRGGMLTLRR</sequence>
<comment type="caution">
    <text evidence="2">The sequence shown here is derived from an EMBL/GenBank/DDBJ whole genome shotgun (WGS) entry which is preliminary data.</text>
</comment>
<feature type="compositionally biased region" description="Low complexity" evidence="1">
    <location>
        <begin position="7"/>
        <end position="23"/>
    </location>
</feature>
<proteinExistence type="predicted"/>
<dbReference type="Pfam" id="PF02065">
    <property type="entry name" value="Melibiase"/>
    <property type="match status" value="1"/>
</dbReference>
<dbReference type="InterPro" id="IPR017853">
    <property type="entry name" value="GH"/>
</dbReference>
<dbReference type="SUPFAM" id="SSF51445">
    <property type="entry name" value="(Trans)glycosidases"/>
    <property type="match status" value="1"/>
</dbReference>
<accession>A0A372ZT78</accession>
<dbReference type="AlphaFoldDB" id="A0A372ZT78"/>
<dbReference type="Gene3D" id="3.20.20.70">
    <property type="entry name" value="Aldolase class I"/>
    <property type="match status" value="1"/>
</dbReference>
<evidence type="ECO:0000313" key="2">
    <source>
        <dbReference type="EMBL" id="RGD58437.1"/>
    </source>
</evidence>
<evidence type="ECO:0000256" key="1">
    <source>
        <dbReference type="SAM" id="MobiDB-lite"/>
    </source>
</evidence>
<gene>
    <name evidence="2" type="ORF">DR950_12175</name>
</gene>
<organism evidence="2 3">
    <name type="scientific">Kitasatospora xanthocidica</name>
    <dbReference type="NCBI Taxonomy" id="83382"/>
    <lineage>
        <taxon>Bacteria</taxon>
        <taxon>Bacillati</taxon>
        <taxon>Actinomycetota</taxon>
        <taxon>Actinomycetes</taxon>
        <taxon>Kitasatosporales</taxon>
        <taxon>Streptomycetaceae</taxon>
        <taxon>Kitasatospora</taxon>
    </lineage>
</organism>
<dbReference type="InterPro" id="IPR013785">
    <property type="entry name" value="Aldolase_TIM"/>
</dbReference>
<protein>
    <submittedName>
        <fullName evidence="2">Alpha-galactosidase</fullName>
    </submittedName>
</protein>
<reference evidence="2 3" key="1">
    <citation type="submission" date="2018-08" db="EMBL/GenBank/DDBJ databases">
        <title>Diversity &amp; Physiological Properties of Lignin-Decomposing Actinobacteria from Soil.</title>
        <authorList>
            <person name="Roh S.G."/>
            <person name="Kim S.B."/>
        </authorList>
    </citation>
    <scope>NUCLEOTIDE SEQUENCE [LARGE SCALE GENOMIC DNA]</scope>
    <source>
        <strain evidence="2 3">MMS17-GH009</strain>
    </source>
</reference>
<name>A0A372ZT78_9ACTN</name>